<reference evidence="1" key="1">
    <citation type="submission" date="2019-03" db="EMBL/GenBank/DDBJ databases">
        <authorList>
            <person name="Mank J."/>
            <person name="Almeida P."/>
        </authorList>
    </citation>
    <scope>NUCLEOTIDE SEQUENCE</scope>
    <source>
        <strain evidence="1">78183</strain>
    </source>
</reference>
<evidence type="ECO:0000313" key="1">
    <source>
        <dbReference type="EMBL" id="VFU61075.1"/>
    </source>
</evidence>
<sequence length="127" mass="13959">MSALESAPDVSTVAVDKRALILEFDLLAGKLKELVLYLVNLVDKRDGFGKGNIDKLGRESVSQGNESLGRRGEERNTQPMKKEILLCFSSIAAKSSDFVGFHGKSNMGNDGVLWEIEACNLAILRFR</sequence>
<gene>
    <name evidence="1" type="ORF">SVIM_LOCUS455924</name>
</gene>
<protein>
    <submittedName>
        <fullName evidence="1">Uncharacterized protein</fullName>
    </submittedName>
</protein>
<name>A0A6N2N944_SALVM</name>
<organism evidence="1">
    <name type="scientific">Salix viminalis</name>
    <name type="common">Common osier</name>
    <name type="synonym">Basket willow</name>
    <dbReference type="NCBI Taxonomy" id="40686"/>
    <lineage>
        <taxon>Eukaryota</taxon>
        <taxon>Viridiplantae</taxon>
        <taxon>Streptophyta</taxon>
        <taxon>Embryophyta</taxon>
        <taxon>Tracheophyta</taxon>
        <taxon>Spermatophyta</taxon>
        <taxon>Magnoliopsida</taxon>
        <taxon>eudicotyledons</taxon>
        <taxon>Gunneridae</taxon>
        <taxon>Pentapetalae</taxon>
        <taxon>rosids</taxon>
        <taxon>fabids</taxon>
        <taxon>Malpighiales</taxon>
        <taxon>Salicaceae</taxon>
        <taxon>Saliceae</taxon>
        <taxon>Salix</taxon>
    </lineage>
</organism>
<dbReference type="AlphaFoldDB" id="A0A6N2N944"/>
<accession>A0A6N2N944</accession>
<dbReference type="EMBL" id="CAADRP010002096">
    <property type="protein sequence ID" value="VFU61075.1"/>
    <property type="molecule type" value="Genomic_DNA"/>
</dbReference>
<proteinExistence type="predicted"/>